<evidence type="ECO:0000313" key="9">
    <source>
        <dbReference type="Proteomes" id="UP000290545"/>
    </source>
</evidence>
<dbReference type="GO" id="GO:0015031">
    <property type="term" value="P:protein transport"/>
    <property type="evidence" value="ECO:0007669"/>
    <property type="project" value="UniProtKB-KW"/>
</dbReference>
<evidence type="ECO:0000256" key="7">
    <source>
        <dbReference type="RuleBase" id="RU003879"/>
    </source>
</evidence>
<keyword evidence="7" id="KW-0653">Protein transport</keyword>
<comment type="similarity">
    <text evidence="2 7">Belongs to the ExbD/TolR family.</text>
</comment>
<dbReference type="EMBL" id="SDHZ01000005">
    <property type="protein sequence ID" value="RXK81023.1"/>
    <property type="molecule type" value="Genomic_DNA"/>
</dbReference>
<evidence type="ECO:0000256" key="4">
    <source>
        <dbReference type="ARBA" id="ARBA00022692"/>
    </source>
</evidence>
<comment type="subcellular location">
    <subcellularLocation>
        <location evidence="1">Cell membrane</location>
        <topology evidence="1">Single-pass membrane protein</topology>
    </subcellularLocation>
    <subcellularLocation>
        <location evidence="7">Cell membrane</location>
        <topology evidence="7">Single-pass type II membrane protein</topology>
    </subcellularLocation>
</comment>
<dbReference type="InterPro" id="IPR003400">
    <property type="entry name" value="ExbD"/>
</dbReference>
<reference evidence="8 9" key="1">
    <citation type="submission" date="2019-01" db="EMBL/GenBank/DDBJ databases">
        <title>Filimonas sp. strain TTM-71.</title>
        <authorList>
            <person name="Chen W.-M."/>
        </authorList>
    </citation>
    <scope>NUCLEOTIDE SEQUENCE [LARGE SCALE GENOMIC DNA]</scope>
    <source>
        <strain evidence="8 9">TTM-71</strain>
    </source>
</reference>
<evidence type="ECO:0000256" key="2">
    <source>
        <dbReference type="ARBA" id="ARBA00005811"/>
    </source>
</evidence>
<evidence type="ECO:0000256" key="5">
    <source>
        <dbReference type="ARBA" id="ARBA00022989"/>
    </source>
</evidence>
<keyword evidence="5" id="KW-1133">Transmembrane helix</keyword>
<keyword evidence="4 7" id="KW-0812">Transmembrane</keyword>
<dbReference type="Pfam" id="PF02472">
    <property type="entry name" value="ExbD"/>
    <property type="match status" value="1"/>
</dbReference>
<dbReference type="GO" id="GO:0022857">
    <property type="term" value="F:transmembrane transporter activity"/>
    <property type="evidence" value="ECO:0007669"/>
    <property type="project" value="InterPro"/>
</dbReference>
<accession>A0A4Q1D033</accession>
<keyword evidence="9" id="KW-1185">Reference proteome</keyword>
<dbReference type="GO" id="GO:0005886">
    <property type="term" value="C:plasma membrane"/>
    <property type="evidence" value="ECO:0007669"/>
    <property type="project" value="UniProtKB-SubCell"/>
</dbReference>
<organism evidence="8 9">
    <name type="scientific">Filimonas effusa</name>
    <dbReference type="NCBI Taxonomy" id="2508721"/>
    <lineage>
        <taxon>Bacteria</taxon>
        <taxon>Pseudomonadati</taxon>
        <taxon>Bacteroidota</taxon>
        <taxon>Chitinophagia</taxon>
        <taxon>Chitinophagales</taxon>
        <taxon>Chitinophagaceae</taxon>
        <taxon>Filimonas</taxon>
    </lineage>
</organism>
<keyword evidence="6" id="KW-0472">Membrane</keyword>
<dbReference type="AlphaFoldDB" id="A0A4Q1D033"/>
<sequence>MHLISIKPTVMAEIITPNATGKKRNTKCSKHSTRVDLTPMVDLGFLLITFFIFTTTLSDPKAIFMPLPKDDAGNTTDIAEGKTLQLFLEGPDQVKYYHGNDSSHIAATNYSASGLREVVREKVAMVKAAYKDPSETVVIIHPGNNAIYGNLVDVLDEMQINGVKRYMLVD</sequence>
<dbReference type="Proteomes" id="UP000290545">
    <property type="component" value="Unassembled WGS sequence"/>
</dbReference>
<dbReference type="OrthoDB" id="952702at2"/>
<proteinExistence type="inferred from homology"/>
<protein>
    <submittedName>
        <fullName evidence="8">Biopolymer transporter ExbD</fullName>
    </submittedName>
</protein>
<keyword evidence="3" id="KW-1003">Cell membrane</keyword>
<dbReference type="PANTHER" id="PTHR30558:SF3">
    <property type="entry name" value="BIOPOLYMER TRANSPORT PROTEIN EXBD-RELATED"/>
    <property type="match status" value="1"/>
</dbReference>
<evidence type="ECO:0000256" key="6">
    <source>
        <dbReference type="ARBA" id="ARBA00023136"/>
    </source>
</evidence>
<keyword evidence="7" id="KW-0813">Transport</keyword>
<name>A0A4Q1D033_9BACT</name>
<evidence type="ECO:0000313" key="8">
    <source>
        <dbReference type="EMBL" id="RXK81023.1"/>
    </source>
</evidence>
<dbReference type="PANTHER" id="PTHR30558">
    <property type="entry name" value="EXBD MEMBRANE COMPONENT OF PMF-DRIVEN MACROMOLECULE IMPORT SYSTEM"/>
    <property type="match status" value="1"/>
</dbReference>
<evidence type="ECO:0000256" key="3">
    <source>
        <dbReference type="ARBA" id="ARBA00022475"/>
    </source>
</evidence>
<gene>
    <name evidence="8" type="ORF">ESB13_22995</name>
</gene>
<evidence type="ECO:0000256" key="1">
    <source>
        <dbReference type="ARBA" id="ARBA00004162"/>
    </source>
</evidence>
<comment type="caution">
    <text evidence="8">The sequence shown here is derived from an EMBL/GenBank/DDBJ whole genome shotgun (WGS) entry which is preliminary data.</text>
</comment>